<feature type="coiled-coil region" evidence="3">
    <location>
        <begin position="491"/>
        <end position="531"/>
    </location>
</feature>
<dbReference type="NCBIfam" id="TIGR01759">
    <property type="entry name" value="MalateDH-SF1"/>
    <property type="match status" value="1"/>
</dbReference>
<feature type="region of interest" description="Disordered" evidence="4">
    <location>
        <begin position="445"/>
        <end position="487"/>
    </location>
</feature>
<evidence type="ECO:0000256" key="3">
    <source>
        <dbReference type="SAM" id="Coils"/>
    </source>
</evidence>
<reference evidence="7" key="1">
    <citation type="submission" date="2022-03" db="EMBL/GenBank/DDBJ databases">
        <title>Draft genome sequence of Aduncisulcus paluster, a free-living microaerophilic Fornicata.</title>
        <authorList>
            <person name="Yuyama I."/>
            <person name="Kume K."/>
            <person name="Tamura T."/>
            <person name="Inagaki Y."/>
            <person name="Hashimoto T."/>
        </authorList>
    </citation>
    <scope>NUCLEOTIDE SEQUENCE</scope>
    <source>
        <strain evidence="7">NY0171</strain>
    </source>
</reference>
<dbReference type="InterPro" id="IPR001236">
    <property type="entry name" value="Lactate/malate_DH_N"/>
</dbReference>
<dbReference type="Pfam" id="PF02866">
    <property type="entry name" value="Ldh_1_C"/>
    <property type="match status" value="1"/>
</dbReference>
<dbReference type="Gene3D" id="3.40.50.720">
    <property type="entry name" value="NAD(P)-binding Rossmann-like Domain"/>
    <property type="match status" value="1"/>
</dbReference>
<evidence type="ECO:0000259" key="5">
    <source>
        <dbReference type="Pfam" id="PF00056"/>
    </source>
</evidence>
<dbReference type="InterPro" id="IPR015955">
    <property type="entry name" value="Lactate_DH/Glyco_Ohase_4_C"/>
</dbReference>
<evidence type="ECO:0000256" key="2">
    <source>
        <dbReference type="ARBA" id="ARBA00023002"/>
    </source>
</evidence>
<dbReference type="InterPro" id="IPR001252">
    <property type="entry name" value="Malate_DH_AS"/>
</dbReference>
<dbReference type="Proteomes" id="UP001057375">
    <property type="component" value="Unassembled WGS sequence"/>
</dbReference>
<dbReference type="SUPFAM" id="SSF56327">
    <property type="entry name" value="LDH C-terminal domain-like"/>
    <property type="match status" value="1"/>
</dbReference>
<feature type="compositionally biased region" description="Basic residues" evidence="4">
    <location>
        <begin position="460"/>
        <end position="480"/>
    </location>
</feature>
<dbReference type="Pfam" id="PF00056">
    <property type="entry name" value="Ldh_1_N"/>
    <property type="match status" value="1"/>
</dbReference>
<evidence type="ECO:0000256" key="1">
    <source>
        <dbReference type="ARBA" id="ARBA00009613"/>
    </source>
</evidence>
<dbReference type="PROSITE" id="PS00068">
    <property type="entry name" value="MDH"/>
    <property type="match status" value="1"/>
</dbReference>
<name>A0ABQ5KQ98_9EUKA</name>
<dbReference type="InterPro" id="IPR022383">
    <property type="entry name" value="Lactate/malate_DH_C"/>
</dbReference>
<feature type="compositionally biased region" description="Basic and acidic residues" evidence="4">
    <location>
        <begin position="445"/>
        <end position="459"/>
    </location>
</feature>
<dbReference type="SUPFAM" id="SSF51735">
    <property type="entry name" value="NAD(P)-binding Rossmann-fold domains"/>
    <property type="match status" value="1"/>
</dbReference>
<keyword evidence="2" id="KW-0560">Oxidoreductase</keyword>
<organism evidence="7 8">
    <name type="scientific">Aduncisulcus paluster</name>
    <dbReference type="NCBI Taxonomy" id="2918883"/>
    <lineage>
        <taxon>Eukaryota</taxon>
        <taxon>Metamonada</taxon>
        <taxon>Carpediemonas-like organisms</taxon>
        <taxon>Aduncisulcus</taxon>
    </lineage>
</organism>
<comment type="caution">
    <text evidence="7">The sequence shown here is derived from an EMBL/GenBank/DDBJ whole genome shotgun (WGS) entry which is preliminary data.</text>
</comment>
<dbReference type="Gene3D" id="3.90.110.10">
    <property type="entry name" value="Lactate dehydrogenase/glycoside hydrolase, family 4, C-terminal"/>
    <property type="match status" value="1"/>
</dbReference>
<dbReference type="NCBIfam" id="NF003916">
    <property type="entry name" value="PRK05442.1"/>
    <property type="match status" value="1"/>
</dbReference>
<gene>
    <name evidence="7" type="ORF">ADUPG1_007979</name>
</gene>
<dbReference type="InterPro" id="IPR036291">
    <property type="entry name" value="NAD(P)-bd_dom_sf"/>
</dbReference>
<comment type="similarity">
    <text evidence="1">Belongs to the LDH/MDH superfamily. MDH type 2 family.</text>
</comment>
<protein>
    <submittedName>
        <fullName evidence="7">Malate dehydrogenase</fullName>
    </submittedName>
</protein>
<dbReference type="EMBL" id="BQXS01010848">
    <property type="protein sequence ID" value="GKT34668.1"/>
    <property type="molecule type" value="Genomic_DNA"/>
</dbReference>
<evidence type="ECO:0000313" key="7">
    <source>
        <dbReference type="EMBL" id="GKT34668.1"/>
    </source>
</evidence>
<feature type="domain" description="Lactate/malate dehydrogenase C-terminal" evidence="6">
    <location>
        <begin position="156"/>
        <end position="317"/>
    </location>
</feature>
<dbReference type="InterPro" id="IPR010945">
    <property type="entry name" value="Malate_DH_type2"/>
</dbReference>
<feature type="domain" description="Lactate/malate dehydrogenase N-terminal" evidence="5">
    <location>
        <begin position="5"/>
        <end position="152"/>
    </location>
</feature>
<accession>A0ABQ5KQ98</accession>
<keyword evidence="3" id="KW-0175">Coiled coil</keyword>
<evidence type="ECO:0000313" key="8">
    <source>
        <dbReference type="Proteomes" id="UP001057375"/>
    </source>
</evidence>
<evidence type="ECO:0000256" key="4">
    <source>
        <dbReference type="SAM" id="MobiDB-lite"/>
    </source>
</evidence>
<dbReference type="PANTHER" id="PTHR23382">
    <property type="entry name" value="MALATE DEHYDROGENASE"/>
    <property type="match status" value="1"/>
</dbReference>
<proteinExistence type="inferred from homology"/>
<evidence type="ECO:0000259" key="6">
    <source>
        <dbReference type="Pfam" id="PF02866"/>
    </source>
</evidence>
<sequence>MKDPVRVVVTGAAGQIGYSILPRISKGDAFGPDQPVILMLLEITPALTALKGVEMELIDCAFPLLHGIVCTDDPMVAFKDADYAFLVGAFPRKAGMVRADLLAKNAGIFKVQGAAIEKVAKKTFKALVVGNPANTNCLILAEHAPSIPRKNFCAMTRLDHNRTIGQLATRAGCTPSDVEGVCVFGNHSASMVPFIEAATIKGKPVREVIGDDEWIAGEFIKTIKTRGGAIIKARGLSSACSAANAAIDCMHDWICGSDGKIVSMAIMSSGKYGVPEGVFYSVPCKCKDGEWEVVELDASKQADALKATADELFDERKTRLSDYIFDPMIADARREFHVLKARMETSKIISKSFAERMEIRKNIVTKQRKEFWEKSHHKDEMKKKWKRKMEKSPFAVDLVADQERLDEEMKFQKLMEKRKKRAETMRKKSLEQRIVRETAQKHAQDLIRKRQRRERERAHKNAALKRSKSAGSVARRKRGSRPPTADVLSPYHQLEERRQAMRAHMEDLHELARQKLQLQELKRRRMMEEQHKQHDYSGSYRKF</sequence>
<keyword evidence="8" id="KW-1185">Reference proteome</keyword>